<comment type="caution">
    <text evidence="3">The sequence shown here is derived from an EMBL/GenBank/DDBJ whole genome shotgun (WGS) entry which is preliminary data.</text>
</comment>
<sequence>MVPLPWHCRGHIWIVVLTLYLQRREVVVVAHMSQGERDQQRNGQNTRTGATDVWTETKGTGLVELGRDERGGEKGMQLLSPPPAGGSGKDEAKLWNEVVEGGIECIVSRFVDDIELRGMVGRVGIQRDLDSLERGVHANLMKFNRGKCHGQGNPKHGYRPGQEWIENSPEENDLEALTVEIVNMSLEHTLAAQKANCVLG</sequence>
<reference evidence="3" key="1">
    <citation type="submission" date="2019-10" db="EMBL/GenBank/DDBJ databases">
        <authorList>
            <person name="Soares A.E.R."/>
            <person name="Aleixo A."/>
            <person name="Schneider P."/>
            <person name="Miyaki C.Y."/>
            <person name="Schneider M.P."/>
            <person name="Mello C."/>
            <person name="Vasconcelos A.T.R."/>
        </authorList>
    </citation>
    <scope>NUCLEOTIDE SEQUENCE</scope>
    <source>
        <tissue evidence="3">Muscle</tissue>
    </source>
</reference>
<proteinExistence type="predicted"/>
<name>A0ABQ9DPQ1_9PASS</name>
<accession>A0ABQ9DPQ1</accession>
<dbReference type="Proteomes" id="UP001145742">
    <property type="component" value="Unassembled WGS sequence"/>
</dbReference>
<feature type="chain" id="PRO_5045317642" evidence="2">
    <location>
        <begin position="19"/>
        <end position="200"/>
    </location>
</feature>
<organism evidence="3 4">
    <name type="scientific">Willisornis vidua</name>
    <name type="common">Xingu scale-backed antbird</name>
    <dbReference type="NCBI Taxonomy" id="1566151"/>
    <lineage>
        <taxon>Eukaryota</taxon>
        <taxon>Metazoa</taxon>
        <taxon>Chordata</taxon>
        <taxon>Craniata</taxon>
        <taxon>Vertebrata</taxon>
        <taxon>Euteleostomi</taxon>
        <taxon>Archelosauria</taxon>
        <taxon>Archosauria</taxon>
        <taxon>Dinosauria</taxon>
        <taxon>Saurischia</taxon>
        <taxon>Theropoda</taxon>
        <taxon>Coelurosauria</taxon>
        <taxon>Aves</taxon>
        <taxon>Neognathae</taxon>
        <taxon>Neoaves</taxon>
        <taxon>Telluraves</taxon>
        <taxon>Australaves</taxon>
        <taxon>Passeriformes</taxon>
        <taxon>Thamnophilidae</taxon>
        <taxon>Willisornis</taxon>
    </lineage>
</organism>
<dbReference type="EMBL" id="WHWB01032937">
    <property type="protein sequence ID" value="KAJ7422877.1"/>
    <property type="molecule type" value="Genomic_DNA"/>
</dbReference>
<evidence type="ECO:0000313" key="4">
    <source>
        <dbReference type="Proteomes" id="UP001145742"/>
    </source>
</evidence>
<evidence type="ECO:0000313" key="3">
    <source>
        <dbReference type="EMBL" id="KAJ7422877.1"/>
    </source>
</evidence>
<evidence type="ECO:0000256" key="2">
    <source>
        <dbReference type="SAM" id="SignalP"/>
    </source>
</evidence>
<keyword evidence="4" id="KW-1185">Reference proteome</keyword>
<gene>
    <name evidence="3" type="ORF">WISP_36323</name>
</gene>
<keyword evidence="2" id="KW-0732">Signal</keyword>
<evidence type="ECO:0000256" key="1">
    <source>
        <dbReference type="SAM" id="MobiDB-lite"/>
    </source>
</evidence>
<protein>
    <submittedName>
        <fullName evidence="3">Uncharacterized protein</fullName>
    </submittedName>
</protein>
<feature type="signal peptide" evidence="2">
    <location>
        <begin position="1"/>
        <end position="18"/>
    </location>
</feature>
<feature type="region of interest" description="Disordered" evidence="1">
    <location>
        <begin position="67"/>
        <end position="89"/>
    </location>
</feature>